<feature type="transmembrane region" description="Helical" evidence="1">
    <location>
        <begin position="68"/>
        <end position="85"/>
    </location>
</feature>
<name>A0A6J7FWH9_9ZZZZ</name>
<sequence>MSERFARALRWVLAALGGVLIAAVTTPLTQASDDIADVTIPWGFALALVTITAYVMGLRLASERRWPAILGGLGIVATILFLSLPGPGGGVLLPGNLLGSLWAGVPPLIFVVVIAFPALKRR</sequence>
<keyword evidence="1" id="KW-0472">Membrane</keyword>
<feature type="transmembrane region" description="Helical" evidence="1">
    <location>
        <begin position="41"/>
        <end position="61"/>
    </location>
</feature>
<accession>A0A6J7FWH9</accession>
<proteinExistence type="predicted"/>
<protein>
    <submittedName>
        <fullName evidence="2">Unannotated protein</fullName>
    </submittedName>
</protein>
<organism evidence="2">
    <name type="scientific">freshwater metagenome</name>
    <dbReference type="NCBI Taxonomy" id="449393"/>
    <lineage>
        <taxon>unclassified sequences</taxon>
        <taxon>metagenomes</taxon>
        <taxon>ecological metagenomes</taxon>
    </lineage>
</organism>
<gene>
    <name evidence="2" type="ORF">UFOPK3516_00687</name>
</gene>
<dbReference type="EMBL" id="CAFBMB010000039">
    <property type="protein sequence ID" value="CAB4896003.1"/>
    <property type="molecule type" value="Genomic_DNA"/>
</dbReference>
<keyword evidence="1" id="KW-0812">Transmembrane</keyword>
<evidence type="ECO:0000256" key="1">
    <source>
        <dbReference type="SAM" id="Phobius"/>
    </source>
</evidence>
<keyword evidence="1" id="KW-1133">Transmembrane helix</keyword>
<dbReference type="AlphaFoldDB" id="A0A6J7FWH9"/>
<feature type="transmembrane region" description="Helical" evidence="1">
    <location>
        <begin position="97"/>
        <end position="119"/>
    </location>
</feature>
<evidence type="ECO:0000313" key="2">
    <source>
        <dbReference type="EMBL" id="CAB4896003.1"/>
    </source>
</evidence>
<reference evidence="2" key="1">
    <citation type="submission" date="2020-05" db="EMBL/GenBank/DDBJ databases">
        <authorList>
            <person name="Chiriac C."/>
            <person name="Salcher M."/>
            <person name="Ghai R."/>
            <person name="Kavagutti S V."/>
        </authorList>
    </citation>
    <scope>NUCLEOTIDE SEQUENCE</scope>
</reference>